<dbReference type="Pfam" id="PF26522">
    <property type="entry name" value="ARM_6"/>
    <property type="match status" value="1"/>
</dbReference>
<dbReference type="InterPro" id="IPR014729">
    <property type="entry name" value="Rossmann-like_a/b/a_fold"/>
</dbReference>
<proteinExistence type="inferred from homology"/>
<dbReference type="InterPro" id="IPR036134">
    <property type="entry name" value="Crypto/Photolyase_FAD-like_sf"/>
</dbReference>
<evidence type="ECO:0000256" key="2">
    <source>
        <dbReference type="ARBA" id="ARBA00004906"/>
    </source>
</evidence>
<dbReference type="GO" id="GO:1902347">
    <property type="term" value="P:response to strigolactone"/>
    <property type="evidence" value="ECO:0007669"/>
    <property type="project" value="UniProtKB-ARBA"/>
</dbReference>
<dbReference type="SUPFAM" id="SSF48173">
    <property type="entry name" value="Cryptochrome/photolyase FAD-binding domain"/>
    <property type="match status" value="1"/>
</dbReference>
<dbReference type="GO" id="GO:0010617">
    <property type="term" value="P:circadian regulation of calcium ion oscillation"/>
    <property type="evidence" value="ECO:0007669"/>
    <property type="project" value="UniProtKB-ARBA"/>
</dbReference>
<evidence type="ECO:0000259" key="17">
    <source>
        <dbReference type="PROSITE" id="PS51645"/>
    </source>
</evidence>
<keyword evidence="9" id="KW-0067">ATP-binding</keyword>
<evidence type="ECO:0000256" key="14">
    <source>
        <dbReference type="PIRSR" id="PIRSR602081-2"/>
    </source>
</evidence>
<evidence type="ECO:0000313" key="18">
    <source>
        <dbReference type="EMBL" id="CAH2038947.1"/>
    </source>
</evidence>
<evidence type="ECO:0000256" key="11">
    <source>
        <dbReference type="ARBA" id="ARBA00023170"/>
    </source>
</evidence>
<dbReference type="InterPro" id="IPR018394">
    <property type="entry name" value="DNA_photolyase_1_CS_C"/>
</dbReference>
<gene>
    <name evidence="18" type="ORF">TAV2_LOCUS1594</name>
</gene>
<dbReference type="GO" id="GO:0005524">
    <property type="term" value="F:ATP binding"/>
    <property type="evidence" value="ECO:0007669"/>
    <property type="project" value="UniProtKB-KW"/>
</dbReference>
<dbReference type="Proteomes" id="UP000836841">
    <property type="component" value="Chromosome 1"/>
</dbReference>
<comment type="similarity">
    <text evidence="3">Belongs to the DNA photolyase class-1 family.</text>
</comment>
<evidence type="ECO:0000256" key="6">
    <source>
        <dbReference type="ARBA" id="ARBA00022630"/>
    </source>
</evidence>
<evidence type="ECO:0000256" key="10">
    <source>
        <dbReference type="ARBA" id="ARBA00022991"/>
    </source>
</evidence>
<dbReference type="GO" id="GO:0042803">
    <property type="term" value="F:protein homodimerization activity"/>
    <property type="evidence" value="ECO:0007669"/>
    <property type="project" value="UniProtKB-ARBA"/>
</dbReference>
<dbReference type="InterPro" id="IPR036155">
    <property type="entry name" value="Crypto/Photolyase_N_sf"/>
</dbReference>
<dbReference type="InterPro" id="IPR059007">
    <property type="entry name" value="ARM_At1g04390"/>
</dbReference>
<dbReference type="PROSITE" id="PS50097">
    <property type="entry name" value="BTB"/>
    <property type="match status" value="1"/>
</dbReference>
<dbReference type="GO" id="GO:0009414">
    <property type="term" value="P:response to water deprivation"/>
    <property type="evidence" value="ECO:0007669"/>
    <property type="project" value="UniProtKB-ARBA"/>
</dbReference>
<dbReference type="InterPro" id="IPR014134">
    <property type="entry name" value="Cryptochrome_pln"/>
</dbReference>
<evidence type="ECO:0000313" key="19">
    <source>
        <dbReference type="Proteomes" id="UP000836841"/>
    </source>
</evidence>
<dbReference type="Pfam" id="PF00875">
    <property type="entry name" value="DNA_photolyase"/>
    <property type="match status" value="1"/>
</dbReference>
<dbReference type="InterPro" id="IPR000210">
    <property type="entry name" value="BTB/POZ_dom"/>
</dbReference>
<evidence type="ECO:0000256" key="13">
    <source>
        <dbReference type="PIRSR" id="PIRSR602081-1"/>
    </source>
</evidence>
<dbReference type="PROSITE" id="PS00691">
    <property type="entry name" value="DNA_PHOTOLYASES_1_2"/>
    <property type="match status" value="1"/>
</dbReference>
<dbReference type="GO" id="GO:0005737">
    <property type="term" value="C:cytoplasm"/>
    <property type="evidence" value="ECO:0007669"/>
    <property type="project" value="UniProtKB-ARBA"/>
</dbReference>
<evidence type="ECO:0000256" key="15">
    <source>
        <dbReference type="SAM" id="MobiDB-lite"/>
    </source>
</evidence>
<feature type="domain" description="BTB" evidence="16">
    <location>
        <begin position="1427"/>
        <end position="1508"/>
    </location>
</feature>
<dbReference type="EMBL" id="OU466857">
    <property type="protein sequence ID" value="CAH2038947.1"/>
    <property type="molecule type" value="Genomic_DNA"/>
</dbReference>
<dbReference type="InterPro" id="IPR011333">
    <property type="entry name" value="SKP1/BTB/POZ_sf"/>
</dbReference>
<dbReference type="GO" id="GO:0071949">
    <property type="term" value="F:FAD binding"/>
    <property type="evidence" value="ECO:0007669"/>
    <property type="project" value="UniProtKB-ARBA"/>
</dbReference>
<dbReference type="NCBIfam" id="TIGR02766">
    <property type="entry name" value="crypt_chrom_pln"/>
    <property type="match status" value="1"/>
</dbReference>
<keyword evidence="8 13" id="KW-0274">FAD</keyword>
<keyword evidence="4" id="KW-0600">Photoreceptor protein</keyword>
<feature type="site" description="Electron transfer via tryptophanyl radical" evidence="14">
    <location>
        <position position="412"/>
    </location>
</feature>
<keyword evidence="19" id="KW-1185">Reference proteome</keyword>
<dbReference type="Gene3D" id="3.40.50.620">
    <property type="entry name" value="HUPs"/>
    <property type="match status" value="1"/>
</dbReference>
<evidence type="ECO:0000259" key="16">
    <source>
        <dbReference type="PROSITE" id="PS50097"/>
    </source>
</evidence>
<dbReference type="GO" id="GO:0010075">
    <property type="term" value="P:regulation of meristem growth"/>
    <property type="evidence" value="ECO:0007669"/>
    <property type="project" value="UniProtKB-ARBA"/>
</dbReference>
<dbReference type="Gene3D" id="3.30.710.10">
    <property type="entry name" value="Potassium Channel Kv1.1, Chain A"/>
    <property type="match status" value="2"/>
</dbReference>
<feature type="domain" description="Photolyase/cryptochrome alpha/beta" evidence="17">
    <location>
        <begin position="20"/>
        <end position="149"/>
    </location>
</feature>
<evidence type="ECO:0000256" key="8">
    <source>
        <dbReference type="ARBA" id="ARBA00022827"/>
    </source>
</evidence>
<evidence type="ECO:0000256" key="1">
    <source>
        <dbReference type="ARBA" id="ARBA00001932"/>
    </source>
</evidence>
<sequence>MSLSIASLFLGIKDYSLEELVTIVWFRRDLRIEDNPALAAAAHEGSVFPVFIWCPEEEGQFYPGRASRWWMKQSLAHLSQSLKSLGSELTLIKTHNTVSAILDCIRVTGATKVVFNHLYDPVSLVRDHTVKEKLVERGISVQSYNGDLLYEPWEIYCEKGKPFTSFSSYWKKCLDLSIEAVMVPPPWRLMPVTAAPEAVWACSIEELGLENEAEKPSNALLTRAWSPGWSNADKILTEFIEKQLIDYAKNSKKVVGNSTSLLSPYLHFGEISVRRVFQCARMKQIIWARDKNGEGEESADLFLRGIGLRDYSRYICFNFPFTHEQSLLSHLRFFPWDADVEKFKAWRQGRTGYPLVDAGMRELWATGWMHNRIRVIVSSFAVKFLLLPWKWGMKYFWDTLLDADLECDIIGWQYISGSLPDGHELDRLDNPAIQGAKYDPEGEYIRQWLPELARLPTEWIHHPWDAPVTVLKASGVELGTNYAKPIVDIDTARELLAKAISRTREAQIMIGAEPDEIVVDSFEALEANLVKEPGLCPSTSSNDQQVPSAVRYNGSKRVKPVEGEGRDMKKPRGVDEDDREERDLFSTAESSSSSTVRSVFLVSHSCSLVSEGKNLEGIQDSSDQITTTSLGKTVEREATPATHMASSKGGNTIAHINTLHNRLYHALNLGFRRVCDEKEKKWECTDVEIQRHVVRSISAFLDCFSRGTANNRLIKDSVSDIAEALVFILGYKNRAVVGSAANVVIRLIRIVPPSILQSHSLDLVDSLSPLLSCQQLDVSLPCAVALNAILLNVRETKEKQVWKILKDSKTVASVTGNLQSFSEGSMSVEWFQEMASLLSTIMLKWPQSRFAVWHNPALMVMLESVSQKPDMGLKFATLKLYSSVALCGHGANELLDNGKPMLDMMICCMDESSPQNARIEGLKLAQRLATGNQECLKMINICSEPLVKAAVWTMGKWFVSSGKLEHDQMSLLVEACKVALITRWEGKHHIYFWKYRISEALLSLVVENFHSQSLDGYASLEEEISVAEKVLNANFLPSLRSYVWDIIGFLAAHCEEESVQKGYQICQNDIISASQSESASRAVLMMIYSPSRYISSRARVTLSFIIGEDGEQNLNSLMNFLSFIPSSGGYVLPNILQTTVCLVGLACYSSIPQYASFILRNQGLEMLLSFCSWYQRNRDNIGASSFAPYPQSIAEKRVCCWVCTEDWDNKDAFLLYALLALAELVNHSFTEQNHAEELSLKRENVKDRLCNTLQEIRDGTYGSGPRWYAGHILSYLGYYGFQHKLGKRLMGAYEDEECSDMRLLFANGNSASVNKVILAVRCPMLLPPEEGAHSGTTISTEKSQGTVQEIRMSANVDTLALVKLLEFAYSGYVEVESTVRKKLKTLARHCKSKVLLQMLCRRRPKWGSSIPRIDIPLALTPKHIHFSDVMLVPKETNMAGFNCRSCSITSPHAHTHRVVLSSGCEYLRALFRSGMQESHLDRINVPVSWLGLAKLVNWFYCDELPKPPSGCIWNNMDTEAKLHELQAYVEIYSLTEWWMMEDLQDDCAKVILSCLESARELSIKAIELAASFSMWKLVEAAADHAAPIYHQLRDSGELDELDDELVNLIRTAAVQFSQQGG</sequence>
<dbReference type="GO" id="GO:0048731">
    <property type="term" value="P:system development"/>
    <property type="evidence" value="ECO:0007669"/>
    <property type="project" value="UniProtKB-ARBA"/>
</dbReference>
<comment type="cofactor">
    <cofactor evidence="1">
        <name>(6R)-5,10-methylene-5,6,7,8-tetrahydrofolate</name>
        <dbReference type="ChEBI" id="CHEBI:15636"/>
    </cofactor>
</comment>
<dbReference type="CDD" id="cd18186">
    <property type="entry name" value="BTB_POZ_ZBTB_KLHL-like"/>
    <property type="match status" value="1"/>
</dbReference>
<name>A0AAU9RJ56_THLAR</name>
<feature type="binding site" evidence="13">
    <location>
        <begin position="259"/>
        <end position="263"/>
    </location>
    <ligand>
        <name>FAD</name>
        <dbReference type="ChEBI" id="CHEBI:57692"/>
    </ligand>
</feature>
<dbReference type="GO" id="GO:1901371">
    <property type="term" value="P:regulation of leaf morphogenesis"/>
    <property type="evidence" value="ECO:0007669"/>
    <property type="project" value="UniProtKB-ARBA"/>
</dbReference>
<dbReference type="FunFam" id="3.40.50.620:FF:000193">
    <property type="entry name" value="Cryptochrome 1"/>
    <property type="match status" value="1"/>
</dbReference>
<keyword evidence="7" id="KW-0547">Nucleotide-binding</keyword>
<keyword evidence="10" id="KW-0157">Chromophore</keyword>
<protein>
    <recommendedName>
        <fullName evidence="12">Blue light photoreceptor</fullName>
    </recommendedName>
</protein>
<dbReference type="SUPFAM" id="SSF54695">
    <property type="entry name" value="POZ domain"/>
    <property type="match status" value="1"/>
</dbReference>
<keyword evidence="6 13" id="KW-0285">Flavoprotein</keyword>
<organism evidence="18 19">
    <name type="scientific">Thlaspi arvense</name>
    <name type="common">Field penny-cress</name>
    <dbReference type="NCBI Taxonomy" id="13288"/>
    <lineage>
        <taxon>Eukaryota</taxon>
        <taxon>Viridiplantae</taxon>
        <taxon>Streptophyta</taxon>
        <taxon>Embryophyta</taxon>
        <taxon>Tracheophyta</taxon>
        <taxon>Spermatophyta</taxon>
        <taxon>Magnoliopsida</taxon>
        <taxon>eudicotyledons</taxon>
        <taxon>Gunneridae</taxon>
        <taxon>Pentapetalae</taxon>
        <taxon>rosids</taxon>
        <taxon>malvids</taxon>
        <taxon>Brassicales</taxon>
        <taxon>Brassicaceae</taxon>
        <taxon>Thlaspideae</taxon>
        <taxon>Thlaspi</taxon>
    </lineage>
</organism>
<dbReference type="InterPro" id="IPR002081">
    <property type="entry name" value="Cryptochrome/DNA_photolyase_1"/>
</dbReference>
<evidence type="ECO:0000256" key="12">
    <source>
        <dbReference type="ARBA" id="ARBA00082946"/>
    </source>
</evidence>
<dbReference type="GO" id="GO:0009882">
    <property type="term" value="F:blue light photoreceptor activity"/>
    <property type="evidence" value="ECO:0007669"/>
    <property type="project" value="InterPro"/>
</dbReference>
<feature type="site" description="Electron transfer via tryptophanyl radical" evidence="14">
    <location>
        <position position="336"/>
    </location>
</feature>
<dbReference type="SUPFAM" id="SSF52425">
    <property type="entry name" value="Cryptochrome/photolyase, N-terminal domain"/>
    <property type="match status" value="1"/>
</dbReference>
<dbReference type="GO" id="GO:0042752">
    <property type="term" value="P:regulation of circadian rhythm"/>
    <property type="evidence" value="ECO:0007669"/>
    <property type="project" value="UniProtKB-ARBA"/>
</dbReference>
<dbReference type="GO" id="GO:0009638">
    <property type="term" value="P:phototropism"/>
    <property type="evidence" value="ECO:0007669"/>
    <property type="project" value="UniProtKB-ARBA"/>
</dbReference>
<dbReference type="PRINTS" id="PR00147">
    <property type="entry name" value="DNAPHOTLYASE"/>
</dbReference>
<dbReference type="GO" id="GO:0016604">
    <property type="term" value="C:nuclear body"/>
    <property type="evidence" value="ECO:0007669"/>
    <property type="project" value="UniProtKB-ARBA"/>
</dbReference>
<comment type="pathway">
    <text evidence="2">Protein modification; protein ubiquitination.</text>
</comment>
<feature type="binding site" evidence="13">
    <location>
        <position position="302"/>
    </location>
    <ligand>
        <name>FAD</name>
        <dbReference type="ChEBI" id="CHEBI:57692"/>
    </ligand>
</feature>
<dbReference type="InterPro" id="IPR005101">
    <property type="entry name" value="Cryptochr/Photolyase_FAD-bd"/>
</dbReference>
<evidence type="ECO:0000256" key="4">
    <source>
        <dbReference type="ARBA" id="ARBA00022543"/>
    </source>
</evidence>
<accession>A0AAU9RJ56</accession>
<dbReference type="GO" id="GO:0048580">
    <property type="term" value="P:regulation of post-embryonic development"/>
    <property type="evidence" value="ECO:0007669"/>
    <property type="project" value="UniProtKB-ARBA"/>
</dbReference>
<dbReference type="PROSITE" id="PS51645">
    <property type="entry name" value="PHR_CRY_ALPHA_BETA"/>
    <property type="match status" value="1"/>
</dbReference>
<evidence type="ECO:0000256" key="9">
    <source>
        <dbReference type="ARBA" id="ARBA00022840"/>
    </source>
</evidence>
<feature type="binding site" evidence="13">
    <location>
        <begin position="402"/>
        <end position="404"/>
    </location>
    <ligand>
        <name>FAD</name>
        <dbReference type="ChEBI" id="CHEBI:57692"/>
    </ligand>
</feature>
<dbReference type="GO" id="GO:0010118">
    <property type="term" value="P:stomatal movement"/>
    <property type="evidence" value="ECO:0007669"/>
    <property type="project" value="UniProtKB-ARBA"/>
</dbReference>
<feature type="compositionally biased region" description="Polar residues" evidence="15">
    <location>
        <begin position="537"/>
        <end position="547"/>
    </location>
</feature>
<dbReference type="InterPro" id="IPR016024">
    <property type="entry name" value="ARM-type_fold"/>
</dbReference>
<dbReference type="PANTHER" id="PTHR35918">
    <property type="entry name" value="OS06G0674800 PROTEIN"/>
    <property type="match status" value="1"/>
</dbReference>
<dbReference type="GO" id="GO:0010244">
    <property type="term" value="P:response to low fluence blue light stimulus by blue low-fluence system"/>
    <property type="evidence" value="ECO:0007669"/>
    <property type="project" value="UniProtKB-ARBA"/>
</dbReference>
<dbReference type="FunFam" id="1.10.579.10:FF:000003">
    <property type="entry name" value="Deoxyribodipyrimidine photo-lyase"/>
    <property type="match status" value="1"/>
</dbReference>
<dbReference type="GO" id="GO:0072387">
    <property type="term" value="P:flavin adenine dinucleotide metabolic process"/>
    <property type="evidence" value="ECO:0007669"/>
    <property type="project" value="UniProtKB-ARBA"/>
</dbReference>
<evidence type="ECO:0000256" key="3">
    <source>
        <dbReference type="ARBA" id="ARBA00005862"/>
    </source>
</evidence>
<dbReference type="PROSITE" id="PS00394">
    <property type="entry name" value="DNA_PHOTOLYASES_1_1"/>
    <property type="match status" value="1"/>
</dbReference>
<dbReference type="Pfam" id="PF00651">
    <property type="entry name" value="BTB"/>
    <property type="match status" value="1"/>
</dbReference>
<comment type="cofactor">
    <cofactor evidence="13">
        <name>FAD</name>
        <dbReference type="ChEBI" id="CHEBI:57692"/>
    </cofactor>
    <text evidence="13">Binds 1 FAD per subunit.</text>
</comment>
<feature type="compositionally biased region" description="Basic and acidic residues" evidence="15">
    <location>
        <begin position="559"/>
        <end position="574"/>
    </location>
</feature>
<reference evidence="18 19" key="1">
    <citation type="submission" date="2022-03" db="EMBL/GenBank/DDBJ databases">
        <authorList>
            <person name="Nunn A."/>
            <person name="Chopra R."/>
            <person name="Nunn A."/>
            <person name="Contreras Garrido A."/>
        </authorList>
    </citation>
    <scope>NUCLEOTIDE SEQUENCE [LARGE SCALE GENOMIC DNA]</scope>
</reference>
<dbReference type="Pfam" id="PF03441">
    <property type="entry name" value="FAD_binding_7"/>
    <property type="match status" value="1"/>
</dbReference>
<feature type="region of interest" description="Disordered" evidence="15">
    <location>
        <begin position="535"/>
        <end position="589"/>
    </location>
</feature>
<evidence type="ECO:0000256" key="7">
    <source>
        <dbReference type="ARBA" id="ARBA00022741"/>
    </source>
</evidence>
<dbReference type="Gene3D" id="1.25.40.80">
    <property type="match status" value="1"/>
</dbReference>
<dbReference type="PANTHER" id="PTHR35918:SF1">
    <property type="entry name" value="BTB DOMAIN-CONTAINING PROTEIN"/>
    <property type="match status" value="1"/>
</dbReference>
<feature type="site" description="Electron transfer via tryptophanyl radical" evidence="14">
    <location>
        <position position="389"/>
    </location>
</feature>
<dbReference type="GO" id="GO:2000377">
    <property type="term" value="P:regulation of reactive oxygen species metabolic process"/>
    <property type="evidence" value="ECO:0007669"/>
    <property type="project" value="UniProtKB-ARBA"/>
</dbReference>
<dbReference type="Gene3D" id="1.10.579.10">
    <property type="entry name" value="DNA Cyclobutane Dipyrimidine Photolyase, subunit A, domain 3"/>
    <property type="match status" value="1"/>
</dbReference>
<keyword evidence="11" id="KW-0675">Receptor</keyword>
<dbReference type="GO" id="GO:0009791">
    <property type="term" value="P:post-embryonic development"/>
    <property type="evidence" value="ECO:0007669"/>
    <property type="project" value="UniProtKB-ARBA"/>
</dbReference>
<dbReference type="InterPro" id="IPR044953">
    <property type="entry name" value="At1g04390-like"/>
</dbReference>
<evidence type="ECO:0000256" key="5">
    <source>
        <dbReference type="ARBA" id="ARBA00022606"/>
    </source>
</evidence>
<dbReference type="SUPFAM" id="SSF48371">
    <property type="entry name" value="ARM repeat"/>
    <property type="match status" value="1"/>
</dbReference>
<dbReference type="GO" id="GO:0009646">
    <property type="term" value="P:response to absence of light"/>
    <property type="evidence" value="ECO:0007669"/>
    <property type="project" value="UniProtKB-ARBA"/>
</dbReference>
<keyword evidence="5" id="KW-0716">Sensory transduction</keyword>
<feature type="binding site" evidence="13">
    <location>
        <position position="247"/>
    </location>
    <ligand>
        <name>FAD</name>
        <dbReference type="ChEBI" id="CHEBI:57692"/>
    </ligand>
</feature>
<dbReference type="InterPro" id="IPR006050">
    <property type="entry name" value="DNA_photolyase_N"/>
</dbReference>